<gene>
    <name evidence="2" type="ORF">BG015_008292</name>
</gene>
<feature type="region of interest" description="Disordered" evidence="1">
    <location>
        <begin position="194"/>
        <end position="247"/>
    </location>
</feature>
<dbReference type="AlphaFoldDB" id="A0A9P5RX50"/>
<feature type="region of interest" description="Disordered" evidence="1">
    <location>
        <begin position="1"/>
        <end position="35"/>
    </location>
</feature>
<name>A0A9P5RX50_9FUNG</name>
<feature type="region of interest" description="Disordered" evidence="1">
    <location>
        <begin position="136"/>
        <end position="172"/>
    </location>
</feature>
<feature type="compositionally biased region" description="Low complexity" evidence="1">
    <location>
        <begin position="1"/>
        <end position="17"/>
    </location>
</feature>
<organism evidence="2 3">
    <name type="scientific">Linnemannia schmuckeri</name>
    <dbReference type="NCBI Taxonomy" id="64567"/>
    <lineage>
        <taxon>Eukaryota</taxon>
        <taxon>Fungi</taxon>
        <taxon>Fungi incertae sedis</taxon>
        <taxon>Mucoromycota</taxon>
        <taxon>Mortierellomycotina</taxon>
        <taxon>Mortierellomycetes</taxon>
        <taxon>Mortierellales</taxon>
        <taxon>Mortierellaceae</taxon>
        <taxon>Linnemannia</taxon>
    </lineage>
</organism>
<comment type="caution">
    <text evidence="2">The sequence shown here is derived from an EMBL/GenBank/DDBJ whole genome shotgun (WGS) entry which is preliminary data.</text>
</comment>
<dbReference type="Proteomes" id="UP000748756">
    <property type="component" value="Unassembled WGS sequence"/>
</dbReference>
<feature type="compositionally biased region" description="Polar residues" evidence="1">
    <location>
        <begin position="200"/>
        <end position="209"/>
    </location>
</feature>
<evidence type="ECO:0000256" key="1">
    <source>
        <dbReference type="SAM" id="MobiDB-lite"/>
    </source>
</evidence>
<feature type="compositionally biased region" description="Low complexity" evidence="1">
    <location>
        <begin position="213"/>
        <end position="233"/>
    </location>
</feature>
<keyword evidence="3" id="KW-1185">Reference proteome</keyword>
<accession>A0A9P5RX50</accession>
<sequence>MDNNSSSSTGPSSSTHTDNIGQPAILTSSPFQSSSRKSPFLGFIDNSKQDEYLVQALTVHNPFKADHGAKGATWDRVLGYLMAIDQVGAKHGQAAMFAGVTAKTCRSRWEALFARHQKRIETVLEKTGRVPIETEHDRRIDNLYNDQVENDKTKSASKGMNEKKRKRQQENRALGAALHSASLDKACYRFSPSSADDGGYTSSASSTAQVEVRSTSQPTESSSRSSDPQSSHSAGSSQTARSRTVLPGKVRIESDYKRRRRITKDVAKMRRKFIKDDIKRHEDTETQRRQQTDDIVRAIQEGNRSLIMTLEESSAKQCKMLDNVAILLQKLVEK</sequence>
<reference evidence="2" key="1">
    <citation type="journal article" date="2020" name="Fungal Divers.">
        <title>Resolving the Mortierellaceae phylogeny through synthesis of multi-gene phylogenetics and phylogenomics.</title>
        <authorList>
            <person name="Vandepol N."/>
            <person name="Liber J."/>
            <person name="Desiro A."/>
            <person name="Na H."/>
            <person name="Kennedy M."/>
            <person name="Barry K."/>
            <person name="Grigoriev I.V."/>
            <person name="Miller A.N."/>
            <person name="O'Donnell K."/>
            <person name="Stajich J.E."/>
            <person name="Bonito G."/>
        </authorList>
    </citation>
    <scope>NUCLEOTIDE SEQUENCE</scope>
    <source>
        <strain evidence="2">NRRL 6426</strain>
    </source>
</reference>
<dbReference type="OrthoDB" id="2422335at2759"/>
<protein>
    <submittedName>
        <fullName evidence="2">Uncharacterized protein</fullName>
    </submittedName>
</protein>
<proteinExistence type="predicted"/>
<dbReference type="EMBL" id="JAAAUQ010000477">
    <property type="protein sequence ID" value="KAF9149882.1"/>
    <property type="molecule type" value="Genomic_DNA"/>
</dbReference>
<evidence type="ECO:0000313" key="3">
    <source>
        <dbReference type="Proteomes" id="UP000748756"/>
    </source>
</evidence>
<evidence type="ECO:0000313" key="2">
    <source>
        <dbReference type="EMBL" id="KAF9149882.1"/>
    </source>
</evidence>